<dbReference type="EMBL" id="FOVD01000003">
    <property type="protein sequence ID" value="SFN42342.1"/>
    <property type="molecule type" value="Genomic_DNA"/>
</dbReference>
<keyword evidence="1" id="KW-0472">Membrane</keyword>
<keyword evidence="3" id="KW-1185">Reference proteome</keyword>
<accession>A0A1I4YWE6</accession>
<protein>
    <submittedName>
        <fullName evidence="2">Uncharacterized protein</fullName>
    </submittedName>
</protein>
<name>A0A1I4YWE6_CHROL</name>
<feature type="transmembrane region" description="Helical" evidence="1">
    <location>
        <begin position="86"/>
        <end position="112"/>
    </location>
</feature>
<keyword evidence="1" id="KW-1133">Transmembrane helix</keyword>
<evidence type="ECO:0000313" key="3">
    <source>
        <dbReference type="Proteomes" id="UP000198769"/>
    </source>
</evidence>
<organism evidence="2 3">
    <name type="scientific">Chryseobacterium oleae</name>
    <dbReference type="NCBI Taxonomy" id="491207"/>
    <lineage>
        <taxon>Bacteria</taxon>
        <taxon>Pseudomonadati</taxon>
        <taxon>Bacteroidota</taxon>
        <taxon>Flavobacteriia</taxon>
        <taxon>Flavobacteriales</taxon>
        <taxon>Weeksellaceae</taxon>
        <taxon>Chryseobacterium group</taxon>
        <taxon>Chryseobacterium</taxon>
    </lineage>
</organism>
<feature type="transmembrane region" description="Helical" evidence="1">
    <location>
        <begin position="35"/>
        <end position="59"/>
    </location>
</feature>
<proteinExistence type="predicted"/>
<feature type="transmembrane region" description="Helical" evidence="1">
    <location>
        <begin position="6"/>
        <end position="23"/>
    </location>
</feature>
<reference evidence="3" key="1">
    <citation type="submission" date="2016-10" db="EMBL/GenBank/DDBJ databases">
        <authorList>
            <person name="Varghese N."/>
            <person name="Submissions S."/>
        </authorList>
    </citation>
    <scope>NUCLEOTIDE SEQUENCE [LARGE SCALE GENOMIC DNA]</scope>
    <source>
        <strain evidence="3">DSM 25575</strain>
    </source>
</reference>
<dbReference type="Proteomes" id="UP000198769">
    <property type="component" value="Unassembled WGS sequence"/>
</dbReference>
<feature type="transmembrane region" description="Helical" evidence="1">
    <location>
        <begin position="119"/>
        <end position="135"/>
    </location>
</feature>
<evidence type="ECO:0000256" key="1">
    <source>
        <dbReference type="SAM" id="Phobius"/>
    </source>
</evidence>
<gene>
    <name evidence="2" type="ORF">SAMN05421594_2729</name>
</gene>
<dbReference type="OrthoDB" id="6872206at2"/>
<keyword evidence="1" id="KW-0812">Transmembrane</keyword>
<sequence length="173" mass="20468">MKYLYQLFLAFNSTWLIAVVFLVKDKYIFTVLEKYSMYFSWGLFILIPILLTALSFMIARKLPKDNLQSGSVMEIELANNNFLPTYLGYFFVSLGVNDISTLIVVFLIIYIFTYLSQTLYFNPIFLLFGYHFYFIKTSANIKIFLITKRQLKTPGNDHFNNLRRINNYTFIEL</sequence>
<evidence type="ECO:0000313" key="2">
    <source>
        <dbReference type="EMBL" id="SFN42342.1"/>
    </source>
</evidence>
<dbReference type="RefSeq" id="WP_090024917.1">
    <property type="nucleotide sequence ID" value="NZ_FOVD01000003.1"/>
</dbReference>
<dbReference type="AlphaFoldDB" id="A0A1I4YWE6"/>